<evidence type="ECO:0000313" key="2">
    <source>
        <dbReference type="EMBL" id="RPA71637.1"/>
    </source>
</evidence>
<dbReference type="Proteomes" id="UP000275078">
    <property type="component" value="Unassembled WGS sequence"/>
</dbReference>
<protein>
    <submittedName>
        <fullName evidence="2">Uncharacterized protein</fullName>
    </submittedName>
</protein>
<evidence type="ECO:0000313" key="3">
    <source>
        <dbReference type="Proteomes" id="UP000275078"/>
    </source>
</evidence>
<feature type="region of interest" description="Disordered" evidence="1">
    <location>
        <begin position="209"/>
        <end position="312"/>
    </location>
</feature>
<reference evidence="2 3" key="1">
    <citation type="journal article" date="2018" name="Nat. Ecol. Evol.">
        <title>Pezizomycetes genomes reveal the molecular basis of ectomycorrhizal truffle lifestyle.</title>
        <authorList>
            <person name="Murat C."/>
            <person name="Payen T."/>
            <person name="Noel B."/>
            <person name="Kuo A."/>
            <person name="Morin E."/>
            <person name="Chen J."/>
            <person name="Kohler A."/>
            <person name="Krizsan K."/>
            <person name="Balestrini R."/>
            <person name="Da Silva C."/>
            <person name="Montanini B."/>
            <person name="Hainaut M."/>
            <person name="Levati E."/>
            <person name="Barry K.W."/>
            <person name="Belfiori B."/>
            <person name="Cichocki N."/>
            <person name="Clum A."/>
            <person name="Dockter R.B."/>
            <person name="Fauchery L."/>
            <person name="Guy J."/>
            <person name="Iotti M."/>
            <person name="Le Tacon F."/>
            <person name="Lindquist E.A."/>
            <person name="Lipzen A."/>
            <person name="Malagnac F."/>
            <person name="Mello A."/>
            <person name="Molinier V."/>
            <person name="Miyauchi S."/>
            <person name="Poulain J."/>
            <person name="Riccioni C."/>
            <person name="Rubini A."/>
            <person name="Sitrit Y."/>
            <person name="Splivallo R."/>
            <person name="Traeger S."/>
            <person name="Wang M."/>
            <person name="Zifcakova L."/>
            <person name="Wipf D."/>
            <person name="Zambonelli A."/>
            <person name="Paolocci F."/>
            <person name="Nowrousian M."/>
            <person name="Ottonello S."/>
            <person name="Baldrian P."/>
            <person name="Spatafora J.W."/>
            <person name="Henrissat B."/>
            <person name="Nagy L.G."/>
            <person name="Aury J.M."/>
            <person name="Wincker P."/>
            <person name="Grigoriev I.V."/>
            <person name="Bonfante P."/>
            <person name="Martin F.M."/>
        </authorList>
    </citation>
    <scope>NUCLEOTIDE SEQUENCE [LARGE SCALE GENOMIC DNA]</scope>
    <source>
        <strain evidence="2 3">RN42</strain>
    </source>
</reference>
<evidence type="ECO:0000256" key="1">
    <source>
        <dbReference type="SAM" id="MobiDB-lite"/>
    </source>
</evidence>
<dbReference type="EMBL" id="ML119911">
    <property type="protein sequence ID" value="RPA71637.1"/>
    <property type="molecule type" value="Genomic_DNA"/>
</dbReference>
<dbReference type="AlphaFoldDB" id="A0A3N4HDC4"/>
<gene>
    <name evidence="2" type="ORF">BJ508DRAFT_344233</name>
</gene>
<name>A0A3N4HDC4_ASCIM</name>
<sequence length="312" mass="34589">MLSTMRARKPAVLFVAKLLSSPSRLYHRDQRPHRLLARRSNILAATTRKFQLTPQTGKDRNGKEVDRAGRSDKLDLVPVSASKKKSQSFWEIATDICIDLINTMLDLWSRGTVLSPDAEDKIRRSFENVEMAYNFFFTGRLKFLVGLLGLAAKNLYDSWSGQVDTPRESNPQHVHLTAIKSLLESGELAESDKWNRIGAYCSEHWKGKSLKGRNEDLDPGKAEKTRSGDGETEAEEGAKDEGVEGGSEMADQGFVEGVEEKTEEMHRIAEEELLRGKTGGFVDPGESKSEGGEGGVCAEEGKSDDGEHEDDD</sequence>
<organism evidence="2 3">
    <name type="scientific">Ascobolus immersus RN42</name>
    <dbReference type="NCBI Taxonomy" id="1160509"/>
    <lineage>
        <taxon>Eukaryota</taxon>
        <taxon>Fungi</taxon>
        <taxon>Dikarya</taxon>
        <taxon>Ascomycota</taxon>
        <taxon>Pezizomycotina</taxon>
        <taxon>Pezizomycetes</taxon>
        <taxon>Pezizales</taxon>
        <taxon>Ascobolaceae</taxon>
        <taxon>Ascobolus</taxon>
    </lineage>
</organism>
<proteinExistence type="predicted"/>
<feature type="compositionally biased region" description="Basic and acidic residues" evidence="1">
    <location>
        <begin position="258"/>
        <end position="275"/>
    </location>
</feature>
<feature type="compositionally biased region" description="Basic and acidic residues" evidence="1">
    <location>
        <begin position="212"/>
        <end position="229"/>
    </location>
</feature>
<keyword evidence="3" id="KW-1185">Reference proteome</keyword>
<accession>A0A3N4HDC4</accession>